<protein>
    <submittedName>
        <fullName evidence="4">Acyltransferase domain-containing protein</fullName>
    </submittedName>
</protein>
<dbReference type="SUPFAM" id="SSF55048">
    <property type="entry name" value="Probable ACP-binding domain of malonyl-CoA ACP transacylase"/>
    <property type="match status" value="1"/>
</dbReference>
<dbReference type="PANTHER" id="PTHR43775:SF37">
    <property type="entry name" value="SI:DKEY-61P9.11"/>
    <property type="match status" value="1"/>
</dbReference>
<dbReference type="Proteomes" id="UP000628669">
    <property type="component" value="Unassembled WGS sequence"/>
</dbReference>
<dbReference type="InterPro" id="IPR016035">
    <property type="entry name" value="Acyl_Trfase/lysoPLipase"/>
</dbReference>
<evidence type="ECO:0000259" key="3">
    <source>
        <dbReference type="SMART" id="SM00827"/>
    </source>
</evidence>
<dbReference type="Gene3D" id="3.40.366.10">
    <property type="entry name" value="Malonyl-Coenzyme A Acyl Carrier Protein, domain 2"/>
    <property type="match status" value="1"/>
</dbReference>
<dbReference type="InterPro" id="IPR014043">
    <property type="entry name" value="Acyl_transferase_dom"/>
</dbReference>
<keyword evidence="5" id="KW-1185">Reference proteome</keyword>
<evidence type="ECO:0000256" key="1">
    <source>
        <dbReference type="ARBA" id="ARBA00022450"/>
    </source>
</evidence>
<name>A0ABS1FUX2_9FLAO</name>
<dbReference type="InterPro" id="IPR016036">
    <property type="entry name" value="Malonyl_transacylase_ACP-bd"/>
</dbReference>
<feature type="domain" description="Malonyl-CoA:ACP transacylase (MAT)" evidence="3">
    <location>
        <begin position="13"/>
        <end position="308"/>
    </location>
</feature>
<evidence type="ECO:0000256" key="2">
    <source>
        <dbReference type="ARBA" id="ARBA00022553"/>
    </source>
</evidence>
<dbReference type="SMART" id="SM00827">
    <property type="entry name" value="PKS_AT"/>
    <property type="match status" value="1"/>
</dbReference>
<dbReference type="InterPro" id="IPR001227">
    <property type="entry name" value="Ac_transferase_dom_sf"/>
</dbReference>
<comment type="caution">
    <text evidence="4">The sequence shown here is derived from an EMBL/GenBank/DDBJ whole genome shotgun (WGS) entry which is preliminary data.</text>
</comment>
<dbReference type="SUPFAM" id="SSF52151">
    <property type="entry name" value="FabD/lysophospholipase-like"/>
    <property type="match status" value="1"/>
</dbReference>
<dbReference type="Pfam" id="PF00698">
    <property type="entry name" value="Acyl_transf_1"/>
    <property type="match status" value="1"/>
</dbReference>
<dbReference type="InterPro" id="IPR050091">
    <property type="entry name" value="PKS_NRPS_Biosynth_Enz"/>
</dbReference>
<evidence type="ECO:0000313" key="4">
    <source>
        <dbReference type="EMBL" id="MBK1896222.1"/>
    </source>
</evidence>
<evidence type="ECO:0000313" key="5">
    <source>
        <dbReference type="Proteomes" id="UP000628669"/>
    </source>
</evidence>
<accession>A0ABS1FUX2</accession>
<proteinExistence type="predicted"/>
<organism evidence="4 5">
    <name type="scientific">Chryseobacterium paridis</name>
    <dbReference type="NCBI Taxonomy" id="2800328"/>
    <lineage>
        <taxon>Bacteria</taxon>
        <taxon>Pseudomonadati</taxon>
        <taxon>Bacteroidota</taxon>
        <taxon>Flavobacteriia</taxon>
        <taxon>Flavobacteriales</taxon>
        <taxon>Weeksellaceae</taxon>
        <taxon>Chryseobacterium group</taxon>
        <taxon>Chryseobacterium</taxon>
    </lineage>
</organism>
<dbReference type="EMBL" id="JAENHK010000010">
    <property type="protein sequence ID" value="MBK1896222.1"/>
    <property type="molecule type" value="Genomic_DNA"/>
</dbReference>
<gene>
    <name evidence="4" type="ORF">JHL15_10700</name>
</gene>
<keyword evidence="4" id="KW-0012">Acyltransferase</keyword>
<keyword evidence="1" id="KW-0596">Phosphopantetheine</keyword>
<sequence>MTENELKRHIVFLFSGQGSHYRGMGRELYEQHPKFKSCLEKLDQMVHKQLNYSLIDELYTNTEETFDDLLITHPAIVAVEIALYEVLLEMGIKPDFISGNSLGEFAAGVASGVWDAASAIEAAIEQAKSICRADIEGGMLVVFAEEIKLRSLYEQHQLFLASDNFKGHFTLSGKTSHLEVFESKLSEEGMSTFRLPVNVPFHSPLMKTAKADFDQYSSSASVFKAPAKGFISGFEAKELSELSDDYFWQAVSQYTNFTKIIDLLEAKGPCLYIDMGPSGTSAAFVKYNLQPGTSSEVLTIMSPYRREMEQLEKVQHKIKDTVV</sequence>
<reference evidence="5" key="1">
    <citation type="submission" date="2021-01" db="EMBL/GenBank/DDBJ databases">
        <title>Genome public.</title>
        <authorList>
            <person name="Liu C."/>
            <person name="Sun Q."/>
        </authorList>
    </citation>
    <scope>NUCLEOTIDE SEQUENCE [LARGE SCALE GENOMIC DNA]</scope>
    <source>
        <strain evidence="5">YIM B02567</strain>
    </source>
</reference>
<dbReference type="GO" id="GO:0016746">
    <property type="term" value="F:acyltransferase activity"/>
    <property type="evidence" value="ECO:0007669"/>
    <property type="project" value="UniProtKB-KW"/>
</dbReference>
<keyword evidence="4" id="KW-0808">Transferase</keyword>
<keyword evidence="2" id="KW-0597">Phosphoprotein</keyword>
<dbReference type="PANTHER" id="PTHR43775">
    <property type="entry name" value="FATTY ACID SYNTHASE"/>
    <property type="match status" value="1"/>
</dbReference>
<dbReference type="RefSeq" id="WP_200245657.1">
    <property type="nucleotide sequence ID" value="NZ_JAENHK010000010.1"/>
</dbReference>